<dbReference type="PANTHER" id="PTHR37223:SF1">
    <property type="entry name" value="OS08G0528601 PROTEIN"/>
    <property type="match status" value="1"/>
</dbReference>
<accession>A0A4S8JRX7</accession>
<feature type="transmembrane region" description="Helical" evidence="1">
    <location>
        <begin position="126"/>
        <end position="158"/>
    </location>
</feature>
<evidence type="ECO:0000313" key="2">
    <source>
        <dbReference type="EMBL" id="THU64844.1"/>
    </source>
</evidence>
<organism evidence="2 3">
    <name type="scientific">Musa balbisiana</name>
    <name type="common">Banana</name>
    <dbReference type="NCBI Taxonomy" id="52838"/>
    <lineage>
        <taxon>Eukaryota</taxon>
        <taxon>Viridiplantae</taxon>
        <taxon>Streptophyta</taxon>
        <taxon>Embryophyta</taxon>
        <taxon>Tracheophyta</taxon>
        <taxon>Spermatophyta</taxon>
        <taxon>Magnoliopsida</taxon>
        <taxon>Liliopsida</taxon>
        <taxon>Zingiberales</taxon>
        <taxon>Musaceae</taxon>
        <taxon>Musa</taxon>
    </lineage>
</organism>
<feature type="transmembrane region" description="Helical" evidence="1">
    <location>
        <begin position="87"/>
        <end position="105"/>
    </location>
</feature>
<gene>
    <name evidence="2" type="ORF">C4D60_Mb01t30730</name>
</gene>
<keyword evidence="1" id="KW-0472">Membrane</keyword>
<comment type="caution">
    <text evidence="2">The sequence shown here is derived from an EMBL/GenBank/DDBJ whole genome shotgun (WGS) entry which is preliminary data.</text>
</comment>
<dbReference type="PANTHER" id="PTHR37223">
    <property type="entry name" value="OS08G0528601 PROTEIN"/>
    <property type="match status" value="1"/>
</dbReference>
<proteinExistence type="predicted"/>
<reference evidence="2 3" key="1">
    <citation type="journal article" date="2019" name="Nat. Plants">
        <title>Genome sequencing of Musa balbisiana reveals subgenome evolution and function divergence in polyploid bananas.</title>
        <authorList>
            <person name="Yao X."/>
        </authorList>
    </citation>
    <scope>NUCLEOTIDE SEQUENCE [LARGE SCALE GENOMIC DNA]</scope>
    <source>
        <strain evidence="3">cv. DH-PKW</strain>
        <tissue evidence="2">Leaves</tissue>
    </source>
</reference>
<dbReference type="EMBL" id="PYDT01000004">
    <property type="protein sequence ID" value="THU64844.1"/>
    <property type="molecule type" value="Genomic_DNA"/>
</dbReference>
<keyword evidence="1" id="KW-1133">Transmembrane helix</keyword>
<name>A0A4S8JRX7_MUSBA</name>
<protein>
    <submittedName>
        <fullName evidence="2">Uncharacterized protein</fullName>
    </submittedName>
</protein>
<sequence>MQRRGRPPVPRESLLTRAVSSVFAFVRLAEFEILFFLFFFVAFIIFKDLSRSNRSAMQRRGRPPVPRESLLTRAVSSVFAFVRLAEFEILFFLFFFVAFIIFKDLSRSNRSAMQRRGRPPVPRESLLTRAVSSVFAFVRLAEFEILFFLFFFVAFIIFKDLTSRPEYNQIFVKKPGGEDFWPF</sequence>
<evidence type="ECO:0000313" key="3">
    <source>
        <dbReference type="Proteomes" id="UP000317650"/>
    </source>
</evidence>
<dbReference type="GO" id="GO:0006979">
    <property type="term" value="P:response to oxidative stress"/>
    <property type="evidence" value="ECO:0007669"/>
    <property type="project" value="TreeGrafter"/>
</dbReference>
<dbReference type="AlphaFoldDB" id="A0A4S8JRX7"/>
<keyword evidence="3" id="KW-1185">Reference proteome</keyword>
<evidence type="ECO:0000256" key="1">
    <source>
        <dbReference type="SAM" id="Phobius"/>
    </source>
</evidence>
<dbReference type="STRING" id="52838.A0A4S8JRX7"/>
<keyword evidence="1" id="KW-0812">Transmembrane</keyword>
<dbReference type="Proteomes" id="UP000317650">
    <property type="component" value="Chromosome 1"/>
</dbReference>
<feature type="transmembrane region" description="Helical" evidence="1">
    <location>
        <begin position="21"/>
        <end position="46"/>
    </location>
</feature>